<organism evidence="1 2">
    <name type="scientific">Bifidobacterium longum subsp. infantis</name>
    <dbReference type="NCBI Taxonomy" id="1682"/>
    <lineage>
        <taxon>Bacteria</taxon>
        <taxon>Bacillati</taxon>
        <taxon>Actinomycetota</taxon>
        <taxon>Actinomycetes</taxon>
        <taxon>Bifidobacteriales</taxon>
        <taxon>Bifidobacteriaceae</taxon>
        <taxon>Bifidobacterium</taxon>
    </lineage>
</organism>
<dbReference type="AlphaFoldDB" id="A0A8U0KWR6"/>
<proteinExistence type="predicted"/>
<protein>
    <submittedName>
        <fullName evidence="1">Uncharacterized protein</fullName>
    </submittedName>
</protein>
<sequence>MMPHAKPAISTRANISGTFFVSAVAMKQMPMTTSEMVTVRRLVTLATLSNNTPERMVATTRKLKINVASDAEPMPSSTT</sequence>
<evidence type="ECO:0000313" key="2">
    <source>
        <dbReference type="Proteomes" id="UP000494270"/>
    </source>
</evidence>
<dbReference type="Proteomes" id="UP000494270">
    <property type="component" value="Unassembled WGS sequence"/>
</dbReference>
<name>A0A8U0KWR6_BIFLI</name>
<comment type="caution">
    <text evidence="1">The sequence shown here is derived from an EMBL/GenBank/DDBJ whole genome shotgun (WGS) entry which is preliminary data.</text>
</comment>
<evidence type="ECO:0000313" key="1">
    <source>
        <dbReference type="EMBL" id="VWQ28898.1"/>
    </source>
</evidence>
<gene>
    <name evidence="1" type="ORF">BIFLH665_02012</name>
</gene>
<reference evidence="1 2" key="1">
    <citation type="submission" date="2019-10" db="EMBL/GenBank/DDBJ databases">
        <authorList>
            <consortium name="Melissa Lawson"/>
            <person name="O'neill I."/>
        </authorList>
    </citation>
    <scope>NUCLEOTIDE SEQUENCE [LARGE SCALE GENOMIC DNA]</scope>
    <source>
        <strain evidence="1">LH_665</strain>
    </source>
</reference>
<dbReference type="EMBL" id="CABWKE010000032">
    <property type="protein sequence ID" value="VWQ28898.1"/>
    <property type="molecule type" value="Genomic_DNA"/>
</dbReference>
<accession>A0A8U0KWR6</accession>